<evidence type="ECO:0000256" key="8">
    <source>
        <dbReference type="ARBA" id="ARBA00023136"/>
    </source>
</evidence>
<evidence type="ECO:0000256" key="1">
    <source>
        <dbReference type="ARBA" id="ARBA00004477"/>
    </source>
</evidence>
<gene>
    <name evidence="12" type="ORF">OSTQU699_LOCUS949</name>
</gene>
<feature type="compositionally biased region" description="Basic and acidic residues" evidence="11">
    <location>
        <begin position="59"/>
        <end position="70"/>
    </location>
</feature>
<evidence type="ECO:0000313" key="12">
    <source>
        <dbReference type="EMBL" id="CAD7695588.1"/>
    </source>
</evidence>
<dbReference type="GO" id="GO:0005789">
    <property type="term" value="C:endoplasmic reticulum membrane"/>
    <property type="evidence" value="ECO:0007669"/>
    <property type="project" value="UniProtKB-SubCell"/>
</dbReference>
<protein>
    <submittedName>
        <fullName evidence="12">Uncharacterized protein</fullName>
    </submittedName>
</protein>
<feature type="compositionally biased region" description="Basic and acidic residues" evidence="11">
    <location>
        <begin position="9"/>
        <end position="29"/>
    </location>
</feature>
<comment type="caution">
    <text evidence="12">The sequence shown here is derived from an EMBL/GenBank/DDBJ whole genome shotgun (WGS) entry which is preliminary data.</text>
</comment>
<reference evidence="12" key="1">
    <citation type="submission" date="2020-12" db="EMBL/GenBank/DDBJ databases">
        <authorList>
            <person name="Iha C."/>
        </authorList>
    </citation>
    <scope>NUCLEOTIDE SEQUENCE</scope>
</reference>
<evidence type="ECO:0000256" key="9">
    <source>
        <dbReference type="ARBA" id="ARBA00023180"/>
    </source>
</evidence>
<keyword evidence="6" id="KW-0256">Endoplasmic reticulum</keyword>
<evidence type="ECO:0000256" key="4">
    <source>
        <dbReference type="ARBA" id="ARBA00022692"/>
    </source>
</evidence>
<keyword evidence="13" id="KW-1185">Reference proteome</keyword>
<comment type="subunit">
    <text evidence="3">Constitutively interacts with CASP4; required for the localization of procaspase 4 to the ER.</text>
</comment>
<evidence type="ECO:0000256" key="5">
    <source>
        <dbReference type="ARBA" id="ARBA00022703"/>
    </source>
</evidence>
<evidence type="ECO:0000256" key="2">
    <source>
        <dbReference type="ARBA" id="ARBA00007984"/>
    </source>
</evidence>
<dbReference type="EMBL" id="CAJHUC010000362">
    <property type="protein sequence ID" value="CAD7695588.1"/>
    <property type="molecule type" value="Genomic_DNA"/>
</dbReference>
<evidence type="ECO:0000256" key="11">
    <source>
        <dbReference type="SAM" id="MobiDB-lite"/>
    </source>
</evidence>
<evidence type="ECO:0000313" key="13">
    <source>
        <dbReference type="Proteomes" id="UP000708148"/>
    </source>
</evidence>
<evidence type="ECO:0000256" key="6">
    <source>
        <dbReference type="ARBA" id="ARBA00022824"/>
    </source>
</evidence>
<comment type="similarity">
    <text evidence="2">Belongs to the TMEM214 family.</text>
</comment>
<name>A0A8S1IQB9_9CHLO</name>
<sequence>MALSMVRNETSKWEVVKPKRGADKKRKDGPQAAVQPAQAAARGAGNAGEKGPFSAFDALHADTDARRREGSNGSSPRSLPAPETPPRPEQAPQSMGKKKDKKKKQQAAKELPPKAQPAAPSPGLSVQNLKTILKDVAMAYPDNEAAQVQYVADKFLAAFKDKSLPFPAEIYLKPIDETVSMFDSLLSAKMTAELDKFLRSKSIDALVESLTAFCRALFDCASGPKAQLKGHAGLVVMIVAMARSVPLAVVRCCDVFVTEGARFAAPNKLPLLVWVFAQAERGASGSLLALWLQAILPQLLEADQGKGKKGKGKAGQQAHVLEPTSYTVVADCLRRGLNGGSGSGMSTQIKEAAKDGLSAKCGGTQVNEPVVSLRSLDQVQCAIHLQHARLPVQVVTQLQDVYPAMRSIALSCASQKSLHGFLKSSLEYAAKSEGGYLGRGDSIVEEAVENVITCLSRDPECFDVWTTKHRGQIRGSCRVLQHLLHAEPASFRNLLSSPANRDRFMKMVKKLQDRHGFLLAQGKGWQGACARGAHEACKSFLGKSKGGASKGLSSVSPKMLFVIAACIGLGAAFVATKWDDIVFATHEFLGTEQGKVVLEMWERVERAAREAAGSEQGQWVLGKVEVVAGLASEWFEQAKEVAFGLGNSQKAS</sequence>
<dbReference type="GO" id="GO:0005794">
    <property type="term" value="C:Golgi apparatus"/>
    <property type="evidence" value="ECO:0007669"/>
    <property type="project" value="TreeGrafter"/>
</dbReference>
<organism evidence="12 13">
    <name type="scientific">Ostreobium quekettii</name>
    <dbReference type="NCBI Taxonomy" id="121088"/>
    <lineage>
        <taxon>Eukaryota</taxon>
        <taxon>Viridiplantae</taxon>
        <taxon>Chlorophyta</taxon>
        <taxon>core chlorophytes</taxon>
        <taxon>Ulvophyceae</taxon>
        <taxon>TCBD clade</taxon>
        <taxon>Bryopsidales</taxon>
        <taxon>Ostreobineae</taxon>
        <taxon>Ostreobiaceae</taxon>
        <taxon>Ostreobium</taxon>
    </lineage>
</organism>
<evidence type="ECO:0000256" key="10">
    <source>
        <dbReference type="ARBA" id="ARBA00024938"/>
    </source>
</evidence>
<feature type="region of interest" description="Disordered" evidence="11">
    <location>
        <begin position="1"/>
        <end position="124"/>
    </location>
</feature>
<feature type="compositionally biased region" description="Low complexity" evidence="11">
    <location>
        <begin position="30"/>
        <end position="44"/>
    </location>
</feature>
<keyword evidence="5" id="KW-0053">Apoptosis</keyword>
<keyword evidence="9" id="KW-0325">Glycoprotein</keyword>
<dbReference type="PANTHER" id="PTHR13448:SF0">
    <property type="entry name" value="TRANSMEMBRANE PROTEIN 214"/>
    <property type="match status" value="1"/>
</dbReference>
<proteinExistence type="inferred from homology"/>
<dbReference type="AlphaFoldDB" id="A0A8S1IQB9"/>
<evidence type="ECO:0000256" key="3">
    <source>
        <dbReference type="ARBA" id="ARBA00011720"/>
    </source>
</evidence>
<feature type="compositionally biased region" description="Basic residues" evidence="11">
    <location>
        <begin position="96"/>
        <end position="106"/>
    </location>
</feature>
<keyword evidence="7" id="KW-1133">Transmembrane helix</keyword>
<dbReference type="PANTHER" id="PTHR13448">
    <property type="entry name" value="TRANSMEMBRANE PROTEIN 214"/>
    <property type="match status" value="1"/>
</dbReference>
<keyword evidence="4" id="KW-0812">Transmembrane</keyword>
<dbReference type="InterPro" id="IPR019308">
    <property type="entry name" value="TMEM214"/>
</dbReference>
<accession>A0A8S1IQB9</accession>
<evidence type="ECO:0000256" key="7">
    <source>
        <dbReference type="ARBA" id="ARBA00022989"/>
    </source>
</evidence>
<comment type="subcellular location">
    <subcellularLocation>
        <location evidence="1">Endoplasmic reticulum membrane</location>
        <topology evidence="1">Multi-pass membrane protein</topology>
    </subcellularLocation>
</comment>
<comment type="function">
    <text evidence="10">Critical mediator, in cooperation with CASP4, of endoplasmic reticulum-stress induced apoptosis. Required or the activation of CASP4 following endoplasmic reticulum stress.</text>
</comment>
<dbReference type="Proteomes" id="UP000708148">
    <property type="component" value="Unassembled WGS sequence"/>
</dbReference>
<dbReference type="OrthoDB" id="568373at2759"/>
<keyword evidence="8" id="KW-0472">Membrane</keyword>